<evidence type="ECO:0000259" key="2">
    <source>
        <dbReference type="Pfam" id="PF01757"/>
    </source>
</evidence>
<protein>
    <submittedName>
        <fullName evidence="4">Acyltransferase</fullName>
    </submittedName>
</protein>
<feature type="transmembrane region" description="Helical" evidence="1">
    <location>
        <begin position="269"/>
        <end position="287"/>
    </location>
</feature>
<dbReference type="Pfam" id="PF01757">
    <property type="entry name" value="Acyl_transf_3"/>
    <property type="match status" value="1"/>
</dbReference>
<dbReference type="GO" id="GO:0016747">
    <property type="term" value="F:acyltransferase activity, transferring groups other than amino-acyl groups"/>
    <property type="evidence" value="ECO:0007669"/>
    <property type="project" value="InterPro"/>
</dbReference>
<evidence type="ECO:0000256" key="1">
    <source>
        <dbReference type="SAM" id="Phobius"/>
    </source>
</evidence>
<feature type="transmembrane region" description="Helical" evidence="1">
    <location>
        <begin position="299"/>
        <end position="317"/>
    </location>
</feature>
<feature type="domain" description="Acyltransferase 3" evidence="2">
    <location>
        <begin position="21"/>
        <end position="352"/>
    </location>
</feature>
<feature type="transmembrane region" description="Helical" evidence="1">
    <location>
        <begin position="243"/>
        <end position="263"/>
    </location>
</feature>
<dbReference type="AlphaFoldDB" id="A0A2K1QCP6"/>
<keyword evidence="4" id="KW-0012">Acyltransferase</keyword>
<dbReference type="Proteomes" id="UP000236345">
    <property type="component" value="Unassembled WGS sequence"/>
</dbReference>
<dbReference type="PANTHER" id="PTHR23028:SF53">
    <property type="entry name" value="ACYL_TRANSF_3 DOMAIN-CONTAINING PROTEIN"/>
    <property type="match status" value="1"/>
</dbReference>
<feature type="transmembrane region" description="Helical" evidence="1">
    <location>
        <begin position="48"/>
        <end position="71"/>
    </location>
</feature>
<dbReference type="InterPro" id="IPR043968">
    <property type="entry name" value="SGNH"/>
</dbReference>
<feature type="transmembrane region" description="Helical" evidence="1">
    <location>
        <begin position="337"/>
        <end position="355"/>
    </location>
</feature>
<accession>A0A2K1QCP6</accession>
<reference evidence="5" key="1">
    <citation type="submission" date="2017-09" db="EMBL/GenBank/DDBJ databases">
        <authorList>
            <person name="Palmer M."/>
            <person name="Steenkamp E.T."/>
            <person name="Coetzee M.P."/>
            <person name="Avontuur J.R."/>
            <person name="Van Zyl E."/>
            <person name="Chan W.-Y."/>
            <person name="Blom J."/>
            <person name="Venter S.N."/>
        </authorList>
    </citation>
    <scope>NUCLEOTIDE SEQUENCE [LARGE SCALE GENOMIC DNA]</scope>
    <source>
        <strain evidence="5">QC88-366</strain>
    </source>
</reference>
<keyword evidence="1" id="KW-0812">Transmembrane</keyword>
<feature type="transmembrane region" description="Helical" evidence="1">
    <location>
        <begin position="186"/>
        <end position="203"/>
    </location>
</feature>
<evidence type="ECO:0000313" key="5">
    <source>
        <dbReference type="Proteomes" id="UP000236345"/>
    </source>
</evidence>
<feature type="transmembrane region" description="Helical" evidence="1">
    <location>
        <begin position="367"/>
        <end position="387"/>
    </location>
</feature>
<feature type="transmembrane region" description="Helical" evidence="1">
    <location>
        <begin position="92"/>
        <end position="112"/>
    </location>
</feature>
<sequence>MLLSCSAKRYGVVEATLEYRKELDGLRALAVLSVIIYHAKLKFMGLELFSGGFFGVDIFFVLSGYLITSIVKHGFEQREFSFVNFYWRRVKRIVPALLVVLAVTAFGAYKILLPDDLVSFGKSLTAALYFSSNFYFFNEDSYTAAASVFKPLLHTWSLGVEWQYYIIFPVVMCIIYKFFRKYAFTILAAMGFFSLQLADFTVVNHPDFAFYLLPTRAWELIAGGLCAYVGRDFIYKREGNAKLILSILPLLGIFLITYSLLCINDKSHLPSYLSLMPVLGTCLLIIFSQKDEVVSSALSLKPIVFVGAVSYSLYLWHQPVFVFYRFTHQEVLTVSEFLLLTVISFGLAVFTYYFVENPLRKLRSKKYALSIAACVLVIFIGGCSIVNHEGFPQRLGGLASLYDKGPTLPDMSDCGLGIGKRCLIQDKNSTNNIVLIGDSHAQAMALSLSDFARKNDYNLLNFAVSGCPGIALIKRKLNDGVDEICNSLAKKADDFIKKNKNSLVVYMTRMPLYMLNDKNGPWVFSTTGKGITHDIQSVITGWGNNGNKVIVIYPVPQPPFNVPNETNKRLAVAKSISEKLAIFNDKSFLEFDKNKYSKVWDVNFKKARELFDGVNGDNIIRIYPEEQLCNGNVCRTHSDKHLFYKDDNHLTYYGMNLVVGEINQKLNLSH</sequence>
<dbReference type="InterPro" id="IPR050879">
    <property type="entry name" value="Acyltransferase_3"/>
</dbReference>
<keyword evidence="4" id="KW-0808">Transferase</keyword>
<dbReference type="OrthoDB" id="9767863at2"/>
<comment type="caution">
    <text evidence="4">The sequence shown here is derived from an EMBL/GenBank/DDBJ whole genome shotgun (WGS) entry which is preliminary data.</text>
</comment>
<dbReference type="EMBL" id="NWUO01000002">
    <property type="protein sequence ID" value="PNS12804.1"/>
    <property type="molecule type" value="Genomic_DNA"/>
</dbReference>
<proteinExistence type="predicted"/>
<keyword evidence="5" id="KW-1185">Reference proteome</keyword>
<dbReference type="Pfam" id="PF19040">
    <property type="entry name" value="SGNH"/>
    <property type="match status" value="1"/>
</dbReference>
<gene>
    <name evidence="4" type="ORF">COO59_02475</name>
</gene>
<feature type="transmembrane region" description="Helical" evidence="1">
    <location>
        <begin position="162"/>
        <end position="179"/>
    </location>
</feature>
<dbReference type="GO" id="GO:0016020">
    <property type="term" value="C:membrane"/>
    <property type="evidence" value="ECO:0007669"/>
    <property type="project" value="TreeGrafter"/>
</dbReference>
<feature type="transmembrane region" description="Helical" evidence="1">
    <location>
        <begin position="209"/>
        <end position="231"/>
    </location>
</feature>
<organism evidence="4 5">
    <name type="scientific">Mixta theicola</name>
    <dbReference type="NCBI Taxonomy" id="1458355"/>
    <lineage>
        <taxon>Bacteria</taxon>
        <taxon>Pseudomonadati</taxon>
        <taxon>Pseudomonadota</taxon>
        <taxon>Gammaproteobacteria</taxon>
        <taxon>Enterobacterales</taxon>
        <taxon>Erwiniaceae</taxon>
        <taxon>Mixta</taxon>
    </lineage>
</organism>
<dbReference type="InterPro" id="IPR002656">
    <property type="entry name" value="Acyl_transf_3_dom"/>
</dbReference>
<keyword evidence="1" id="KW-1133">Transmembrane helix</keyword>
<keyword evidence="1" id="KW-0472">Membrane</keyword>
<feature type="domain" description="SGNH" evidence="3">
    <location>
        <begin position="420"/>
        <end position="662"/>
    </location>
</feature>
<dbReference type="GO" id="GO:0009103">
    <property type="term" value="P:lipopolysaccharide biosynthetic process"/>
    <property type="evidence" value="ECO:0007669"/>
    <property type="project" value="TreeGrafter"/>
</dbReference>
<evidence type="ECO:0000313" key="4">
    <source>
        <dbReference type="EMBL" id="PNS12804.1"/>
    </source>
</evidence>
<name>A0A2K1QCP6_9GAMM</name>
<evidence type="ECO:0000259" key="3">
    <source>
        <dbReference type="Pfam" id="PF19040"/>
    </source>
</evidence>
<dbReference type="PANTHER" id="PTHR23028">
    <property type="entry name" value="ACETYLTRANSFERASE"/>
    <property type="match status" value="1"/>
</dbReference>